<organism evidence="1 2">
    <name type="scientific">Babesia bigemina</name>
    <dbReference type="NCBI Taxonomy" id="5866"/>
    <lineage>
        <taxon>Eukaryota</taxon>
        <taxon>Sar</taxon>
        <taxon>Alveolata</taxon>
        <taxon>Apicomplexa</taxon>
        <taxon>Aconoidasida</taxon>
        <taxon>Piroplasmida</taxon>
        <taxon>Babesiidae</taxon>
        <taxon>Babesia</taxon>
    </lineage>
</organism>
<gene>
    <name evidence="1" type="ORF">BBBOND_0308180</name>
</gene>
<dbReference type="Proteomes" id="UP000033188">
    <property type="component" value="Chromosome 3"/>
</dbReference>
<dbReference type="AlphaFoldDB" id="A0A061DCV7"/>
<name>A0A061DCV7_BABBI</name>
<keyword evidence="2" id="KW-1185">Reference proteome</keyword>
<sequence>MNVLLPRSVLAALGVVKNVEVKDAHTVNNFTISVQHSANIMSAMRWDVPSVTSTDVNAGVAEEHVRSVPPVPPHLPL</sequence>
<evidence type="ECO:0000313" key="2">
    <source>
        <dbReference type="Proteomes" id="UP000033188"/>
    </source>
</evidence>
<dbReference type="EMBL" id="LK391709">
    <property type="protein sequence ID" value="CDR96914.1"/>
    <property type="molecule type" value="Genomic_DNA"/>
</dbReference>
<dbReference type="KEGG" id="bbig:BBBOND_0308180"/>
<reference evidence="2" key="1">
    <citation type="journal article" date="2014" name="Nucleic Acids Res.">
        <title>The evolutionary dynamics of variant antigen genes in Babesia reveal a history of genomic innovation underlying host-parasite interaction.</title>
        <authorList>
            <person name="Jackson A.P."/>
            <person name="Otto T.D."/>
            <person name="Darby A."/>
            <person name="Ramaprasad A."/>
            <person name="Xia D."/>
            <person name="Echaide I.E."/>
            <person name="Farber M."/>
            <person name="Gahlot S."/>
            <person name="Gamble J."/>
            <person name="Gupta D."/>
            <person name="Gupta Y."/>
            <person name="Jackson L."/>
            <person name="Malandrin L."/>
            <person name="Malas T.B."/>
            <person name="Moussa E."/>
            <person name="Nair M."/>
            <person name="Reid A.J."/>
            <person name="Sanders M."/>
            <person name="Sharma J."/>
            <person name="Tracey A."/>
            <person name="Quail M.A."/>
            <person name="Weir W."/>
            <person name="Wastling J.M."/>
            <person name="Hall N."/>
            <person name="Willadsen P."/>
            <person name="Lingelbach K."/>
            <person name="Shiels B."/>
            <person name="Tait A."/>
            <person name="Berriman M."/>
            <person name="Allred D.R."/>
            <person name="Pain A."/>
        </authorList>
    </citation>
    <scope>NUCLEOTIDE SEQUENCE [LARGE SCALE GENOMIC DNA]</scope>
    <source>
        <strain evidence="2">Bond</strain>
    </source>
</reference>
<protein>
    <submittedName>
        <fullName evidence="1">Uncharacterized protein</fullName>
    </submittedName>
</protein>
<dbReference type="VEuPathDB" id="PiroplasmaDB:BBBOND_0308180"/>
<evidence type="ECO:0000313" key="1">
    <source>
        <dbReference type="EMBL" id="CDR96914.1"/>
    </source>
</evidence>
<proteinExistence type="predicted"/>
<dbReference type="RefSeq" id="XP_012769100.1">
    <property type="nucleotide sequence ID" value="XM_012913646.1"/>
</dbReference>
<accession>A0A061DCV7</accession>
<dbReference type="GeneID" id="24565455"/>